<comment type="caution">
    <text evidence="1">The sequence shown here is derived from an EMBL/GenBank/DDBJ whole genome shotgun (WGS) entry which is preliminary data.</text>
</comment>
<organism evidence="1 2">
    <name type="scientific">Liparis tanakae</name>
    <name type="common">Tanaka's snailfish</name>
    <dbReference type="NCBI Taxonomy" id="230148"/>
    <lineage>
        <taxon>Eukaryota</taxon>
        <taxon>Metazoa</taxon>
        <taxon>Chordata</taxon>
        <taxon>Craniata</taxon>
        <taxon>Vertebrata</taxon>
        <taxon>Euteleostomi</taxon>
        <taxon>Actinopterygii</taxon>
        <taxon>Neopterygii</taxon>
        <taxon>Teleostei</taxon>
        <taxon>Neoteleostei</taxon>
        <taxon>Acanthomorphata</taxon>
        <taxon>Eupercaria</taxon>
        <taxon>Perciformes</taxon>
        <taxon>Cottioidei</taxon>
        <taxon>Cottales</taxon>
        <taxon>Liparidae</taxon>
        <taxon>Liparis</taxon>
    </lineage>
</organism>
<accession>A0A4Z2FKY5</accession>
<protein>
    <submittedName>
        <fullName evidence="1">Uncharacterized protein</fullName>
    </submittedName>
</protein>
<sequence length="64" mass="6960">MLQLGSLLLDDAPSDESSRCVGSMLLGAGWKTNDLTEGKSRTGVFKPAGDDQKFVLMRVYVPEK</sequence>
<name>A0A4Z2FKY5_9TELE</name>
<gene>
    <name evidence="1" type="ORF">EYF80_048019</name>
</gene>
<dbReference type="AlphaFoldDB" id="A0A4Z2FKY5"/>
<keyword evidence="2" id="KW-1185">Reference proteome</keyword>
<dbReference type="EMBL" id="SRLO01001079">
    <property type="protein sequence ID" value="TNN41808.1"/>
    <property type="molecule type" value="Genomic_DNA"/>
</dbReference>
<evidence type="ECO:0000313" key="2">
    <source>
        <dbReference type="Proteomes" id="UP000314294"/>
    </source>
</evidence>
<evidence type="ECO:0000313" key="1">
    <source>
        <dbReference type="EMBL" id="TNN41808.1"/>
    </source>
</evidence>
<reference evidence="1 2" key="1">
    <citation type="submission" date="2019-03" db="EMBL/GenBank/DDBJ databases">
        <title>First draft genome of Liparis tanakae, snailfish: a comprehensive survey of snailfish specific genes.</title>
        <authorList>
            <person name="Kim W."/>
            <person name="Song I."/>
            <person name="Jeong J.-H."/>
            <person name="Kim D."/>
            <person name="Kim S."/>
            <person name="Ryu S."/>
            <person name="Song J.Y."/>
            <person name="Lee S.K."/>
        </authorList>
    </citation>
    <scope>NUCLEOTIDE SEQUENCE [LARGE SCALE GENOMIC DNA]</scope>
    <source>
        <tissue evidence="1">Muscle</tissue>
    </source>
</reference>
<dbReference type="Proteomes" id="UP000314294">
    <property type="component" value="Unassembled WGS sequence"/>
</dbReference>
<proteinExistence type="predicted"/>